<dbReference type="EMBL" id="BPLR01019594">
    <property type="protein sequence ID" value="GIX69527.1"/>
    <property type="molecule type" value="Genomic_DNA"/>
</dbReference>
<sequence length="129" mass="14441">MAITKGNALSVVVVPKTGIEKWELKRCNDNGSDLLDLKCEVGGENIKHRKPKHLQSKRHFIAGCSIYQSGYKPPFSQKSFKRIAARSYSEKPQPVKMAITKGNALSNVAVPKTRIEKWELKRCNDNGSD</sequence>
<evidence type="ECO:0000313" key="1">
    <source>
        <dbReference type="EMBL" id="GIX69527.1"/>
    </source>
</evidence>
<dbReference type="AlphaFoldDB" id="A0AAV4MBK1"/>
<name>A0AAV4MBK1_CAEEX</name>
<evidence type="ECO:0000313" key="2">
    <source>
        <dbReference type="Proteomes" id="UP001054945"/>
    </source>
</evidence>
<gene>
    <name evidence="1" type="ORF">CEXT_743541</name>
</gene>
<accession>A0AAV4MBK1</accession>
<reference evidence="1 2" key="1">
    <citation type="submission" date="2021-06" db="EMBL/GenBank/DDBJ databases">
        <title>Caerostris extrusa draft genome.</title>
        <authorList>
            <person name="Kono N."/>
            <person name="Arakawa K."/>
        </authorList>
    </citation>
    <scope>NUCLEOTIDE SEQUENCE [LARGE SCALE GENOMIC DNA]</scope>
</reference>
<keyword evidence="2" id="KW-1185">Reference proteome</keyword>
<dbReference type="Proteomes" id="UP001054945">
    <property type="component" value="Unassembled WGS sequence"/>
</dbReference>
<organism evidence="1 2">
    <name type="scientific">Caerostris extrusa</name>
    <name type="common">Bark spider</name>
    <name type="synonym">Caerostris bankana</name>
    <dbReference type="NCBI Taxonomy" id="172846"/>
    <lineage>
        <taxon>Eukaryota</taxon>
        <taxon>Metazoa</taxon>
        <taxon>Ecdysozoa</taxon>
        <taxon>Arthropoda</taxon>
        <taxon>Chelicerata</taxon>
        <taxon>Arachnida</taxon>
        <taxon>Araneae</taxon>
        <taxon>Araneomorphae</taxon>
        <taxon>Entelegynae</taxon>
        <taxon>Araneoidea</taxon>
        <taxon>Araneidae</taxon>
        <taxon>Caerostris</taxon>
    </lineage>
</organism>
<comment type="caution">
    <text evidence="1">The sequence shown here is derived from an EMBL/GenBank/DDBJ whole genome shotgun (WGS) entry which is preliminary data.</text>
</comment>
<protein>
    <submittedName>
        <fullName evidence="1">Uncharacterized protein</fullName>
    </submittedName>
</protein>
<proteinExistence type="predicted"/>